<proteinExistence type="predicted"/>
<organism evidence="2 3">
    <name type="scientific">Devosia geojensis</name>
    <dbReference type="NCBI Taxonomy" id="443610"/>
    <lineage>
        <taxon>Bacteria</taxon>
        <taxon>Pseudomonadati</taxon>
        <taxon>Pseudomonadota</taxon>
        <taxon>Alphaproteobacteria</taxon>
        <taxon>Hyphomicrobiales</taxon>
        <taxon>Devosiaceae</taxon>
        <taxon>Devosia</taxon>
    </lineage>
</organism>
<feature type="domain" description="DUF488" evidence="1">
    <location>
        <begin position="3"/>
        <end position="123"/>
    </location>
</feature>
<reference evidence="2 3" key="1">
    <citation type="submission" date="2015-03" db="EMBL/GenBank/DDBJ databases">
        <authorList>
            <person name="Hassan Y.I."/>
            <person name="Lepp D."/>
            <person name="Li X.-Z."/>
            <person name="Zhou T."/>
        </authorList>
    </citation>
    <scope>NUCLEOTIDE SEQUENCE [LARGE SCALE GENOMIC DNA]</scope>
    <source>
        <strain evidence="2 3">BD-c194</strain>
    </source>
</reference>
<protein>
    <recommendedName>
        <fullName evidence="1">DUF488 domain-containing protein</fullName>
    </recommendedName>
</protein>
<dbReference type="PATRIC" id="fig|443610.3.peg.2898"/>
<sequence length="128" mass="14138">MSLHIVRLGTPRGKGEGLRLGTVRRPPRGVPKAEFASRDYYDVWLPLLSPSADLVAEALKAEDDKAWKAFVRKFKAQMKEPAAAQALDLLAALSHTTDLAVGCYCESEARCHRSVLRELLAERHADIA</sequence>
<dbReference type="RefSeq" id="WP_046106937.1">
    <property type="nucleotide sequence ID" value="NZ_JZEX01000032.1"/>
</dbReference>
<dbReference type="InterPro" id="IPR054495">
    <property type="entry name" value="DUF488-N3a"/>
</dbReference>
<evidence type="ECO:0000313" key="2">
    <source>
        <dbReference type="EMBL" id="KKB13406.1"/>
    </source>
</evidence>
<gene>
    <name evidence="2" type="ORF">VE25_02125</name>
</gene>
<name>A0A0F5FWY2_9HYPH</name>
<dbReference type="Proteomes" id="UP000033632">
    <property type="component" value="Unassembled WGS sequence"/>
</dbReference>
<dbReference type="OrthoDB" id="9790745at2"/>
<accession>A0A0F5FWY2</accession>
<dbReference type="EMBL" id="JZEX01000032">
    <property type="protein sequence ID" value="KKB13406.1"/>
    <property type="molecule type" value="Genomic_DNA"/>
</dbReference>
<evidence type="ECO:0000313" key="3">
    <source>
        <dbReference type="Proteomes" id="UP000033632"/>
    </source>
</evidence>
<dbReference type="AlphaFoldDB" id="A0A0F5FWY2"/>
<keyword evidence="3" id="KW-1185">Reference proteome</keyword>
<evidence type="ECO:0000259" key="1">
    <source>
        <dbReference type="Pfam" id="PF22751"/>
    </source>
</evidence>
<dbReference type="Pfam" id="PF22751">
    <property type="entry name" value="DUF488-N3a"/>
    <property type="match status" value="1"/>
</dbReference>
<comment type="caution">
    <text evidence="2">The sequence shown here is derived from an EMBL/GenBank/DDBJ whole genome shotgun (WGS) entry which is preliminary data.</text>
</comment>